<evidence type="ECO:0000256" key="1">
    <source>
        <dbReference type="ARBA" id="ARBA00004123"/>
    </source>
</evidence>
<feature type="domain" description="C2H2-type" evidence="11">
    <location>
        <begin position="1269"/>
        <end position="1298"/>
    </location>
</feature>
<sequence length="1392" mass="150277">MQNPPAYVQVDAAGQTSRQPTFQYSPLYARVGGSPSRSSLENINNDLASGLPNIILGHHPSASHHHYSSHGSGSGGSVLPYASEINASRLQQLHNRLANSPYGTVSSSTSPIPGRKSQSNSSSSSNLNGLVPGLPSFPSSHHHVHHSGGHHQSGSSRSPFDGPASLHHHHHHGALSTSHPNLNEAFVNSFGLSSSAFLNPYFADRTRSPSPLHRFLHSQLLGGQYGHGGSGGGGSGNDGHHLFHDDLLLDSGPFRGLNLSTNFGSTLLDEQQQQHGGHSRHHSGTDPLITSGHLSRSLDDLSVVLDNSNESADLRRHHDDSSSSPDESLRNDFTHSSSQPATTSTAENGHPTALVRSVSAAASTSSSQNHHQQQHSHHSGHHNQQQQHAGKVSNSNKTARRLTTTRADISRTCPTCGKTFGNSSGLAKHRLTHSDERKYLCTICMKSFKRQDHLSGHLLTHSDKKPFACPVDNCGKSYCDSRSLKRHLDQHESWMIPDTVRLMFSEGNAADDTDDTLSVLDNQEVQNFSRNADQLRPFPCQICKRRFKNGPALNGHMRLHGGFFNKKTGDYTATPDFSAPPSVQSSLNVDYSAVQSPSEMMDHHDQQDARRNRLDSFDQSDGGGADWNDTSDMPSPVPSSYSHHNDNSSLNHVAVICHVPPGHANSNSLKGPITLPPVSTLASPTNSPTSLNSTFQFTYPGQHSPPLSAPQSVAPPRQQQSLSIPAASAKSRRHSDSDNVVPAKRPCTVTDMLRRTITTNMARKIGSGSPVDDCGTVGGMGGFPHGSMMQHEDSSTRASEMSGHFDHTGEDDSVFQTNPFSGNVEITSRSRHPSQQSFEEQTKMSNPQHSPISDFRSIDSPASVVGSLTSGSDQDYPDSPFGTGSNSDITAPHTGSKKMKRKHRPEPLIIPPHNTSNNGMNGPPPLLSPNSIGFSSRLRSPRIIGLTTGEGGNGTSNKNGCTPPPYTPPPMLSPSRRGSGLFWNVIVSTGNVGNSSVAAATPQSGSRFLLKRSLSNSSTGLLDFRNSGIGSGRIAEDVDMLLLNESPFNFSQPAPETDSTPHINVGDGHQADLPAFNPHADEIYCSPICEEPLWNPKVVSGLSDFDLEQFAGFAESGPLPKGGQNVELAYHVLFHSAGDLLRATKVLLRKDELPTFLQRHPALRTYHYQNSDIWSPEEIGMFSAALAKHDKDFFLVAGDIKSKSVKQCVEFYYHWKKLLPDERKRMKLARTKRQAELVTRSKTAQLAQKTDLVEPPAKVSKTTESGPPFICPFAGCGNPFGTKQALSAHSRVHLSARSNGNGNGNRVPASLDMCPPPVPVMSMPDPLPVNRSGSSEIHSQFPFTALNVEPAASAATTFPCRICDKVFQGVKSRNAHMKVHSASSASNQMDRV</sequence>
<dbReference type="SUPFAM" id="SSF57667">
    <property type="entry name" value="beta-beta-alpha zinc fingers"/>
    <property type="match status" value="4"/>
</dbReference>
<gene>
    <name evidence="14" type="ORF">BV898_07864</name>
</gene>
<feature type="compositionally biased region" description="Polar residues" evidence="10">
    <location>
        <begin position="392"/>
        <end position="406"/>
    </location>
</feature>
<evidence type="ECO:0000256" key="3">
    <source>
        <dbReference type="ARBA" id="ARBA00022737"/>
    </source>
</evidence>
<dbReference type="Pfam" id="PF00096">
    <property type="entry name" value="zf-C2H2"/>
    <property type="match status" value="2"/>
</dbReference>
<dbReference type="InterPro" id="IPR051066">
    <property type="entry name" value="Trans_reg/Corepressor"/>
</dbReference>
<organism evidence="14 15">
    <name type="scientific">Hypsibius exemplaris</name>
    <name type="common">Freshwater tardigrade</name>
    <dbReference type="NCBI Taxonomy" id="2072580"/>
    <lineage>
        <taxon>Eukaryota</taxon>
        <taxon>Metazoa</taxon>
        <taxon>Ecdysozoa</taxon>
        <taxon>Tardigrada</taxon>
        <taxon>Eutardigrada</taxon>
        <taxon>Parachela</taxon>
        <taxon>Hypsibioidea</taxon>
        <taxon>Hypsibiidae</taxon>
        <taxon>Hypsibius</taxon>
    </lineage>
</organism>
<feature type="region of interest" description="Disordered" evidence="10">
    <location>
        <begin position="270"/>
        <end position="293"/>
    </location>
</feature>
<comment type="caution">
    <text evidence="14">The sequence shown here is derived from an EMBL/GenBank/DDBJ whole genome shotgun (WGS) entry which is preliminary data.</text>
</comment>
<feature type="domain" description="C2H2-type" evidence="11">
    <location>
        <begin position="1358"/>
        <end position="1385"/>
    </location>
</feature>
<feature type="compositionally biased region" description="Basic residues" evidence="10">
    <location>
        <begin position="140"/>
        <end position="149"/>
    </location>
</feature>
<feature type="region of interest" description="Disordered" evidence="10">
    <location>
        <begin position="679"/>
        <end position="743"/>
    </location>
</feature>
<evidence type="ECO:0000256" key="5">
    <source>
        <dbReference type="ARBA" id="ARBA00022833"/>
    </source>
</evidence>
<feature type="domain" description="C2H2-type" evidence="11">
    <location>
        <begin position="538"/>
        <end position="562"/>
    </location>
</feature>
<dbReference type="PROSITE" id="PS50157">
    <property type="entry name" value="ZINC_FINGER_C2H2_2"/>
    <property type="match status" value="6"/>
</dbReference>
<dbReference type="Gene3D" id="3.30.160.60">
    <property type="entry name" value="Classic Zinc Finger"/>
    <property type="match status" value="5"/>
</dbReference>
<evidence type="ECO:0000256" key="6">
    <source>
        <dbReference type="ARBA" id="ARBA00023015"/>
    </source>
</evidence>
<feature type="compositionally biased region" description="Low complexity" evidence="10">
    <location>
        <begin position="117"/>
        <end position="128"/>
    </location>
</feature>
<dbReference type="FunFam" id="3.30.160.60:FF:000656">
    <property type="entry name" value="Zinc finger protein 541"/>
    <property type="match status" value="1"/>
</dbReference>
<keyword evidence="8" id="KW-0539">Nucleus</keyword>
<dbReference type="PANTHER" id="PTHR16089">
    <property type="entry name" value="REST COREPRESSOR COREST PROTEIN-RELATED"/>
    <property type="match status" value="1"/>
</dbReference>
<evidence type="ECO:0000313" key="15">
    <source>
        <dbReference type="Proteomes" id="UP000192578"/>
    </source>
</evidence>
<feature type="compositionally biased region" description="Low complexity" evidence="10">
    <location>
        <begin position="357"/>
        <end position="371"/>
    </location>
</feature>
<dbReference type="GO" id="GO:0008270">
    <property type="term" value="F:zinc ion binding"/>
    <property type="evidence" value="ECO:0007669"/>
    <property type="project" value="UniProtKB-KW"/>
</dbReference>
<keyword evidence="3" id="KW-0677">Repeat</keyword>
<feature type="compositionally biased region" description="Low complexity" evidence="10">
    <location>
        <begin position="683"/>
        <end position="694"/>
    </location>
</feature>
<dbReference type="InterPro" id="IPR013087">
    <property type="entry name" value="Znf_C2H2_type"/>
</dbReference>
<comment type="subcellular location">
    <subcellularLocation>
        <location evidence="1">Nucleus</location>
    </subcellularLocation>
</comment>
<keyword evidence="4 9" id="KW-0863">Zinc-finger</keyword>
<feature type="compositionally biased region" description="Basic residues" evidence="10">
    <location>
        <begin position="895"/>
        <end position="904"/>
    </location>
</feature>
<name>A0A1W0WSG7_HYPEX</name>
<evidence type="ECO:0000259" key="11">
    <source>
        <dbReference type="PROSITE" id="PS50157"/>
    </source>
</evidence>
<accession>A0A1W0WSG7</accession>
<feature type="domain" description="SANT" evidence="13">
    <location>
        <begin position="1169"/>
        <end position="1220"/>
    </location>
</feature>
<evidence type="ECO:0000256" key="4">
    <source>
        <dbReference type="ARBA" id="ARBA00022771"/>
    </source>
</evidence>
<reference evidence="15" key="1">
    <citation type="submission" date="2017-01" db="EMBL/GenBank/DDBJ databases">
        <title>Comparative genomics of anhydrobiosis in the tardigrade Hypsibius dujardini.</title>
        <authorList>
            <person name="Yoshida Y."/>
            <person name="Koutsovoulos G."/>
            <person name="Laetsch D."/>
            <person name="Stevens L."/>
            <person name="Kumar S."/>
            <person name="Horikawa D."/>
            <person name="Ishino K."/>
            <person name="Komine S."/>
            <person name="Tomita M."/>
            <person name="Blaxter M."/>
            <person name="Arakawa K."/>
        </authorList>
    </citation>
    <scope>NUCLEOTIDE SEQUENCE [LARGE SCALE GENOMIC DNA]</scope>
    <source>
        <strain evidence="15">Z151</strain>
    </source>
</reference>
<keyword evidence="7" id="KW-0804">Transcription</keyword>
<dbReference type="InterPro" id="IPR009057">
    <property type="entry name" value="Homeodomain-like_sf"/>
</dbReference>
<feature type="region of interest" description="Disordered" evidence="10">
    <location>
        <begin position="99"/>
        <end position="179"/>
    </location>
</feature>
<dbReference type="GO" id="GO:0003714">
    <property type="term" value="F:transcription corepressor activity"/>
    <property type="evidence" value="ECO:0007669"/>
    <property type="project" value="TreeGrafter"/>
</dbReference>
<feature type="domain" description="C2H2-type" evidence="11">
    <location>
        <begin position="411"/>
        <end position="438"/>
    </location>
</feature>
<feature type="compositionally biased region" description="Basic and acidic residues" evidence="10">
    <location>
        <begin position="600"/>
        <end position="616"/>
    </location>
</feature>
<dbReference type="SMART" id="SM00717">
    <property type="entry name" value="SANT"/>
    <property type="match status" value="1"/>
</dbReference>
<evidence type="ECO:0000256" key="10">
    <source>
        <dbReference type="SAM" id="MobiDB-lite"/>
    </source>
</evidence>
<proteinExistence type="predicted"/>
<keyword evidence="2" id="KW-0479">Metal-binding</keyword>
<evidence type="ECO:0000256" key="9">
    <source>
        <dbReference type="PROSITE-ProRule" id="PRU00042"/>
    </source>
</evidence>
<feature type="region of interest" description="Disordered" evidence="10">
    <location>
        <begin position="309"/>
        <end position="406"/>
    </location>
</feature>
<evidence type="ECO:0000256" key="8">
    <source>
        <dbReference type="ARBA" id="ARBA00023242"/>
    </source>
</evidence>
<dbReference type="Gene3D" id="1.10.10.60">
    <property type="entry name" value="Homeodomain-like"/>
    <property type="match status" value="1"/>
</dbReference>
<dbReference type="Proteomes" id="UP000192578">
    <property type="component" value="Unassembled WGS sequence"/>
</dbReference>
<feature type="domain" description="C2H2-type" evidence="11">
    <location>
        <begin position="439"/>
        <end position="466"/>
    </location>
</feature>
<feature type="region of interest" description="Disordered" evidence="10">
    <location>
        <begin position="596"/>
        <end position="646"/>
    </location>
</feature>
<dbReference type="EMBL" id="MTYJ01000053">
    <property type="protein sequence ID" value="OQV18093.1"/>
    <property type="molecule type" value="Genomic_DNA"/>
</dbReference>
<dbReference type="InterPro" id="IPR001005">
    <property type="entry name" value="SANT/Myb"/>
</dbReference>
<dbReference type="SMART" id="SM00355">
    <property type="entry name" value="ZnF_C2H2"/>
    <property type="match status" value="6"/>
</dbReference>
<dbReference type="PROSITE" id="PS51293">
    <property type="entry name" value="SANT"/>
    <property type="match status" value="1"/>
</dbReference>
<dbReference type="PROSITE" id="PS00028">
    <property type="entry name" value="ZINC_FINGER_C2H2_1"/>
    <property type="match status" value="6"/>
</dbReference>
<evidence type="ECO:0000256" key="7">
    <source>
        <dbReference type="ARBA" id="ARBA00023163"/>
    </source>
</evidence>
<evidence type="ECO:0000256" key="2">
    <source>
        <dbReference type="ARBA" id="ARBA00022723"/>
    </source>
</evidence>
<dbReference type="PANTHER" id="PTHR16089:SF40">
    <property type="entry name" value="SUPPRESSOR OF ACTIVATED EGL-4 PROTEIN 1"/>
    <property type="match status" value="1"/>
</dbReference>
<feature type="compositionally biased region" description="Polar residues" evidence="10">
    <location>
        <begin position="814"/>
        <end position="851"/>
    </location>
</feature>
<dbReference type="OrthoDB" id="5977959at2759"/>
<dbReference type="GO" id="GO:0005667">
    <property type="term" value="C:transcription regulator complex"/>
    <property type="evidence" value="ECO:0007669"/>
    <property type="project" value="TreeGrafter"/>
</dbReference>
<dbReference type="InterPro" id="IPR000949">
    <property type="entry name" value="ELM2_dom"/>
</dbReference>
<dbReference type="GO" id="GO:0000118">
    <property type="term" value="C:histone deacetylase complex"/>
    <property type="evidence" value="ECO:0007669"/>
    <property type="project" value="TreeGrafter"/>
</dbReference>
<feature type="domain" description="ELM2" evidence="12">
    <location>
        <begin position="1061"/>
        <end position="1151"/>
    </location>
</feature>
<keyword evidence="6" id="KW-0805">Transcription regulation</keyword>
<feature type="compositionally biased region" description="Polar residues" evidence="10">
    <location>
        <begin position="99"/>
        <end position="111"/>
    </location>
</feature>
<evidence type="ECO:0000313" key="14">
    <source>
        <dbReference type="EMBL" id="OQV18093.1"/>
    </source>
</evidence>
<feature type="compositionally biased region" description="Polar residues" evidence="10">
    <location>
        <begin position="334"/>
        <end position="347"/>
    </location>
</feature>
<dbReference type="InterPro" id="IPR036236">
    <property type="entry name" value="Znf_C2H2_sf"/>
</dbReference>
<evidence type="ECO:0000259" key="13">
    <source>
        <dbReference type="PROSITE" id="PS51293"/>
    </source>
</evidence>
<evidence type="ECO:0000259" key="12">
    <source>
        <dbReference type="PROSITE" id="PS51156"/>
    </source>
</evidence>
<keyword evidence="15" id="KW-1185">Reference proteome</keyword>
<feature type="domain" description="C2H2-type" evidence="11">
    <location>
        <begin position="467"/>
        <end position="491"/>
    </location>
</feature>
<keyword evidence="5" id="KW-0862">Zinc</keyword>
<feature type="compositionally biased region" description="Basic and acidic residues" evidence="10">
    <location>
        <begin position="312"/>
        <end position="333"/>
    </location>
</feature>
<dbReference type="GO" id="GO:0006357">
    <property type="term" value="P:regulation of transcription by RNA polymerase II"/>
    <property type="evidence" value="ECO:0007669"/>
    <property type="project" value="TreeGrafter"/>
</dbReference>
<dbReference type="Pfam" id="PF13912">
    <property type="entry name" value="zf-C2H2_6"/>
    <property type="match status" value="2"/>
</dbReference>
<feature type="region of interest" description="Disordered" evidence="10">
    <location>
        <begin position="788"/>
        <end position="904"/>
    </location>
</feature>
<dbReference type="FunFam" id="3.30.160.60:FF:000744">
    <property type="entry name" value="zinc finger E-box-binding homeobox 1"/>
    <property type="match status" value="1"/>
</dbReference>
<dbReference type="InterPro" id="IPR017884">
    <property type="entry name" value="SANT_dom"/>
</dbReference>
<protein>
    <submittedName>
        <fullName evidence="14">Transcriptional-regulating factor 1</fullName>
    </submittedName>
</protein>
<dbReference type="SUPFAM" id="SSF46689">
    <property type="entry name" value="Homeodomain-like"/>
    <property type="match status" value="1"/>
</dbReference>
<dbReference type="PROSITE" id="PS51156">
    <property type="entry name" value="ELM2"/>
    <property type="match status" value="1"/>
</dbReference>
<feature type="compositionally biased region" description="Basic residues" evidence="10">
    <location>
        <begin position="372"/>
        <end position="381"/>
    </location>
</feature>
<feature type="compositionally biased region" description="Polar residues" evidence="10">
    <location>
        <begin position="628"/>
        <end position="646"/>
    </location>
</feature>